<dbReference type="PANTHER" id="PTHR30349">
    <property type="entry name" value="PHAGE INTEGRASE-RELATED"/>
    <property type="match status" value="1"/>
</dbReference>
<keyword evidence="2 4" id="KW-0238">DNA-binding</keyword>
<keyword evidence="3" id="KW-0233">DNA recombination</keyword>
<dbReference type="Gene3D" id="1.10.150.130">
    <property type="match status" value="1"/>
</dbReference>
<dbReference type="GO" id="GO:0003677">
    <property type="term" value="F:DNA binding"/>
    <property type="evidence" value="ECO:0007669"/>
    <property type="project" value="UniProtKB-UniRule"/>
</dbReference>
<evidence type="ECO:0000313" key="7">
    <source>
        <dbReference type="EMBL" id="XDJ55373.1"/>
    </source>
</evidence>
<dbReference type="InterPro" id="IPR010998">
    <property type="entry name" value="Integrase_recombinase_N"/>
</dbReference>
<dbReference type="GO" id="GO:0015074">
    <property type="term" value="P:DNA integration"/>
    <property type="evidence" value="ECO:0007669"/>
    <property type="project" value="UniProtKB-KW"/>
</dbReference>
<evidence type="ECO:0000259" key="5">
    <source>
        <dbReference type="PROSITE" id="PS51898"/>
    </source>
</evidence>
<dbReference type="GO" id="GO:0006310">
    <property type="term" value="P:DNA recombination"/>
    <property type="evidence" value="ECO:0007669"/>
    <property type="project" value="UniProtKB-KW"/>
</dbReference>
<evidence type="ECO:0000259" key="6">
    <source>
        <dbReference type="PROSITE" id="PS51900"/>
    </source>
</evidence>
<dbReference type="KEGG" id="cgin:ABRZ00_12660"/>
<proteinExistence type="predicted"/>
<keyword evidence="1" id="KW-0229">DNA integration</keyword>
<protein>
    <submittedName>
        <fullName evidence="7">Tyrosine-type recombinase/integrase</fullName>
    </submittedName>
</protein>
<feature type="domain" description="Tyr recombinase" evidence="5">
    <location>
        <begin position="130"/>
        <end position="312"/>
    </location>
</feature>
<evidence type="ECO:0000256" key="2">
    <source>
        <dbReference type="ARBA" id="ARBA00023125"/>
    </source>
</evidence>
<dbReference type="PROSITE" id="PS51900">
    <property type="entry name" value="CB"/>
    <property type="match status" value="1"/>
</dbReference>
<feature type="domain" description="Core-binding (CB)" evidence="6">
    <location>
        <begin position="14"/>
        <end position="93"/>
    </location>
</feature>
<dbReference type="PANTHER" id="PTHR30349:SF94">
    <property type="entry name" value="INTEGRASE_RECOMBINASE HI_1414-RELATED"/>
    <property type="match status" value="1"/>
</dbReference>
<dbReference type="InterPro" id="IPR002104">
    <property type="entry name" value="Integrase_catalytic"/>
</dbReference>
<dbReference type="GeneID" id="93068400"/>
<reference evidence="7" key="1">
    <citation type="submission" date="2024-05" db="EMBL/GenBank/DDBJ databases">
        <authorList>
            <person name="Luo Y.-C."/>
            <person name="Nicholds J."/>
            <person name="Mortimer T."/>
            <person name="Maboni G."/>
        </authorList>
    </citation>
    <scope>NUCLEOTIDE SEQUENCE</scope>
    <source>
        <strain evidence="7">150221</strain>
    </source>
</reference>
<name>A0AB39DNR5_9BURK</name>
<dbReference type="Gene3D" id="1.10.443.10">
    <property type="entry name" value="Intergrase catalytic core"/>
    <property type="match status" value="1"/>
</dbReference>
<dbReference type="Pfam" id="PF00589">
    <property type="entry name" value="Phage_integrase"/>
    <property type="match status" value="1"/>
</dbReference>
<dbReference type="AlphaFoldDB" id="A0AB39DNR5"/>
<dbReference type="InterPro" id="IPR044068">
    <property type="entry name" value="CB"/>
</dbReference>
<dbReference type="PROSITE" id="PS51898">
    <property type="entry name" value="TYR_RECOMBINASE"/>
    <property type="match status" value="1"/>
</dbReference>
<dbReference type="InterPro" id="IPR013762">
    <property type="entry name" value="Integrase-like_cat_sf"/>
</dbReference>
<gene>
    <name evidence="7" type="ORF">ABRZ00_12660</name>
</gene>
<dbReference type="InterPro" id="IPR050090">
    <property type="entry name" value="Tyrosine_recombinase_XerCD"/>
</dbReference>
<sequence>MSDRRRLRLVRNLPTLAQALERYLAEVSARKKSHSQEQSVARIWLQTGLANRNLARVTALDLQRLRDEWLQDRKPGTVNRRLALISHLYTVARKEWGLHWLANPVQLVTRPVVDDARDRRLFTRIRLNGLSPAECPRSELEWIIKATRSETLPTILRLAVETGMRRSEIVMLRREQIDLTHGVVTLTDTKNGDTRYVPLSPFARDALRRWLAGRPMRGRIFSVTAGAMTRAFARARDRARRQYEALCKHHGRRPVRAYFAGLRLHDLRHEATSVLAEVFPAHKLQKVTGHRDSRMLGRYYHPRGRDLAQELMRSKLGRWQSEQLRLAA</sequence>
<evidence type="ECO:0000256" key="1">
    <source>
        <dbReference type="ARBA" id="ARBA00022908"/>
    </source>
</evidence>
<accession>A0AB39DNR5</accession>
<dbReference type="EMBL" id="CP158257">
    <property type="protein sequence ID" value="XDJ55373.1"/>
    <property type="molecule type" value="Genomic_DNA"/>
</dbReference>
<evidence type="ECO:0000256" key="4">
    <source>
        <dbReference type="PROSITE-ProRule" id="PRU01248"/>
    </source>
</evidence>
<dbReference type="SUPFAM" id="SSF56349">
    <property type="entry name" value="DNA breaking-rejoining enzymes"/>
    <property type="match status" value="1"/>
</dbReference>
<organism evidence="7">
    <name type="scientific">Castellaniella ginsengisoli</name>
    <dbReference type="NCBI Taxonomy" id="546114"/>
    <lineage>
        <taxon>Bacteria</taxon>
        <taxon>Pseudomonadati</taxon>
        <taxon>Pseudomonadota</taxon>
        <taxon>Betaproteobacteria</taxon>
        <taxon>Burkholderiales</taxon>
        <taxon>Alcaligenaceae</taxon>
        <taxon>Castellaniella</taxon>
    </lineage>
</organism>
<dbReference type="RefSeq" id="WP_368647708.1">
    <property type="nucleotide sequence ID" value="NZ_CP158257.1"/>
</dbReference>
<dbReference type="CDD" id="cd00796">
    <property type="entry name" value="INT_Rci_Hp1_C"/>
    <property type="match status" value="1"/>
</dbReference>
<evidence type="ECO:0000256" key="3">
    <source>
        <dbReference type="ARBA" id="ARBA00023172"/>
    </source>
</evidence>
<dbReference type="InterPro" id="IPR011010">
    <property type="entry name" value="DNA_brk_join_enz"/>
</dbReference>